<organism evidence="1 2">
    <name type="scientific">Stephania yunnanensis</name>
    <dbReference type="NCBI Taxonomy" id="152371"/>
    <lineage>
        <taxon>Eukaryota</taxon>
        <taxon>Viridiplantae</taxon>
        <taxon>Streptophyta</taxon>
        <taxon>Embryophyta</taxon>
        <taxon>Tracheophyta</taxon>
        <taxon>Spermatophyta</taxon>
        <taxon>Magnoliopsida</taxon>
        <taxon>Ranunculales</taxon>
        <taxon>Menispermaceae</taxon>
        <taxon>Menispermoideae</taxon>
        <taxon>Cissampelideae</taxon>
        <taxon>Stephania</taxon>
    </lineage>
</organism>
<comment type="caution">
    <text evidence="1">The sequence shown here is derived from an EMBL/GenBank/DDBJ whole genome shotgun (WGS) entry which is preliminary data.</text>
</comment>
<sequence>MIEFNEYGLPIKRGGGILSGWLGTIARKKEHCSVEWTDRRLMPKEDKQALINFTKVN</sequence>
<reference evidence="1 2" key="1">
    <citation type="submission" date="2024-01" db="EMBL/GenBank/DDBJ databases">
        <title>Genome assemblies of Stephania.</title>
        <authorList>
            <person name="Yang L."/>
        </authorList>
    </citation>
    <scope>NUCLEOTIDE SEQUENCE [LARGE SCALE GENOMIC DNA]</scope>
    <source>
        <strain evidence="1">YNDBR</strain>
        <tissue evidence="1">Leaf</tissue>
    </source>
</reference>
<evidence type="ECO:0000313" key="1">
    <source>
        <dbReference type="EMBL" id="KAK9160744.1"/>
    </source>
</evidence>
<keyword evidence="2" id="KW-1185">Reference proteome</keyword>
<name>A0AAP0KZL6_9MAGN</name>
<protein>
    <submittedName>
        <fullName evidence="1">Uncharacterized protein</fullName>
    </submittedName>
</protein>
<proteinExistence type="predicted"/>
<accession>A0AAP0KZL6</accession>
<dbReference type="EMBL" id="JBBNAF010000003">
    <property type="protein sequence ID" value="KAK9160744.1"/>
    <property type="molecule type" value="Genomic_DNA"/>
</dbReference>
<dbReference type="Proteomes" id="UP001420932">
    <property type="component" value="Unassembled WGS sequence"/>
</dbReference>
<dbReference type="AlphaFoldDB" id="A0AAP0KZL6"/>
<evidence type="ECO:0000313" key="2">
    <source>
        <dbReference type="Proteomes" id="UP001420932"/>
    </source>
</evidence>
<gene>
    <name evidence="1" type="ORF">Syun_007085</name>
</gene>